<feature type="compositionally biased region" description="Acidic residues" evidence="1">
    <location>
        <begin position="78"/>
        <end position="92"/>
    </location>
</feature>
<evidence type="ECO:0000313" key="2">
    <source>
        <dbReference type="EMBL" id="GFO05478.1"/>
    </source>
</evidence>
<feature type="region of interest" description="Disordered" evidence="1">
    <location>
        <begin position="42"/>
        <end position="92"/>
    </location>
</feature>
<evidence type="ECO:0000313" key="3">
    <source>
        <dbReference type="Proteomes" id="UP000735302"/>
    </source>
</evidence>
<organism evidence="2 3">
    <name type="scientific">Plakobranchus ocellatus</name>
    <dbReference type="NCBI Taxonomy" id="259542"/>
    <lineage>
        <taxon>Eukaryota</taxon>
        <taxon>Metazoa</taxon>
        <taxon>Spiralia</taxon>
        <taxon>Lophotrochozoa</taxon>
        <taxon>Mollusca</taxon>
        <taxon>Gastropoda</taxon>
        <taxon>Heterobranchia</taxon>
        <taxon>Euthyneura</taxon>
        <taxon>Panpulmonata</taxon>
        <taxon>Sacoglossa</taxon>
        <taxon>Placobranchoidea</taxon>
        <taxon>Plakobranchidae</taxon>
        <taxon>Plakobranchus</taxon>
    </lineage>
</organism>
<keyword evidence="3" id="KW-1185">Reference proteome</keyword>
<evidence type="ECO:0000256" key="1">
    <source>
        <dbReference type="SAM" id="MobiDB-lite"/>
    </source>
</evidence>
<accession>A0AAV4AFD2</accession>
<protein>
    <submittedName>
        <fullName evidence="2">Uncharacterized protein</fullName>
    </submittedName>
</protein>
<sequence length="92" mass="10386">MSPAVIATDTDTTAVRAYLRDIMIAKMLFQAFRQSTTRYLRLLGPPSDQGVGTRTRGRRVPADRRAASLSTTPSLTTPEEEEKEEEEEEEQR</sequence>
<dbReference type="EMBL" id="BLXT01003748">
    <property type="protein sequence ID" value="GFO05478.1"/>
    <property type="molecule type" value="Genomic_DNA"/>
</dbReference>
<reference evidence="2 3" key="1">
    <citation type="journal article" date="2021" name="Elife">
        <title>Chloroplast acquisition without the gene transfer in kleptoplastic sea slugs, Plakobranchus ocellatus.</title>
        <authorList>
            <person name="Maeda T."/>
            <person name="Takahashi S."/>
            <person name="Yoshida T."/>
            <person name="Shimamura S."/>
            <person name="Takaki Y."/>
            <person name="Nagai Y."/>
            <person name="Toyoda A."/>
            <person name="Suzuki Y."/>
            <person name="Arimoto A."/>
            <person name="Ishii H."/>
            <person name="Satoh N."/>
            <person name="Nishiyama T."/>
            <person name="Hasebe M."/>
            <person name="Maruyama T."/>
            <person name="Minagawa J."/>
            <person name="Obokata J."/>
            <person name="Shigenobu S."/>
        </authorList>
    </citation>
    <scope>NUCLEOTIDE SEQUENCE [LARGE SCALE GENOMIC DNA]</scope>
</reference>
<dbReference type="AlphaFoldDB" id="A0AAV4AFD2"/>
<name>A0AAV4AFD2_9GAST</name>
<dbReference type="Proteomes" id="UP000735302">
    <property type="component" value="Unassembled WGS sequence"/>
</dbReference>
<comment type="caution">
    <text evidence="2">The sequence shown here is derived from an EMBL/GenBank/DDBJ whole genome shotgun (WGS) entry which is preliminary data.</text>
</comment>
<proteinExistence type="predicted"/>
<gene>
    <name evidence="2" type="ORF">PoB_003198300</name>
</gene>
<feature type="compositionally biased region" description="Low complexity" evidence="1">
    <location>
        <begin position="68"/>
        <end position="77"/>
    </location>
</feature>